<evidence type="ECO:0000313" key="6">
    <source>
        <dbReference type="EMBL" id="TVM31582.1"/>
    </source>
</evidence>
<dbReference type="EMBL" id="QMIF01000015">
    <property type="protein sequence ID" value="TVM31582.1"/>
    <property type="molecule type" value="Genomic_DNA"/>
</dbReference>
<evidence type="ECO:0000313" key="7">
    <source>
        <dbReference type="Proteomes" id="UP000434052"/>
    </source>
</evidence>
<reference evidence="6 7" key="1">
    <citation type="submission" date="2018-06" db="EMBL/GenBank/DDBJ databases">
        <title>Complete genome of Desulfovibrio marinus P48SEP.</title>
        <authorList>
            <person name="Crispim J.S."/>
            <person name="Vidigal P.M.P."/>
            <person name="Silva L.C.F."/>
            <person name="Araujo L.C."/>
            <person name="Laguardia C.N."/>
            <person name="Dias R.S."/>
            <person name="Sousa M.P."/>
            <person name="Paula S.O."/>
            <person name="Silva C."/>
        </authorList>
    </citation>
    <scope>NUCLEOTIDE SEQUENCE [LARGE SCALE GENOMIC DNA]</scope>
    <source>
        <strain evidence="6 7">P48SEP</strain>
    </source>
</reference>
<dbReference type="InterPro" id="IPR029056">
    <property type="entry name" value="Ribokinase-like"/>
</dbReference>
<feature type="domain" description="Carbohydrate kinase PfkB" evidence="5">
    <location>
        <begin position="1"/>
        <end position="286"/>
    </location>
</feature>
<dbReference type="Gene3D" id="3.40.1190.20">
    <property type="match status" value="1"/>
</dbReference>
<dbReference type="Pfam" id="PF00294">
    <property type="entry name" value="PfkB"/>
    <property type="match status" value="1"/>
</dbReference>
<dbReference type="InterPro" id="IPR002139">
    <property type="entry name" value="Ribo/fructo_kinase"/>
</dbReference>
<accession>A0A6P1ZFJ4</accession>
<dbReference type="PRINTS" id="PR00990">
    <property type="entry name" value="RIBOKINASE"/>
</dbReference>
<name>A0A6P1ZFJ4_9BACT</name>
<evidence type="ECO:0000256" key="2">
    <source>
        <dbReference type="ARBA" id="ARBA00022679"/>
    </source>
</evidence>
<dbReference type="InterPro" id="IPR002173">
    <property type="entry name" value="Carboh/pur_kinase_PfkB_CS"/>
</dbReference>
<organism evidence="6 7">
    <name type="scientific">Oceanidesulfovibrio marinus</name>
    <dbReference type="NCBI Taxonomy" id="370038"/>
    <lineage>
        <taxon>Bacteria</taxon>
        <taxon>Pseudomonadati</taxon>
        <taxon>Thermodesulfobacteriota</taxon>
        <taxon>Desulfovibrionia</taxon>
        <taxon>Desulfovibrionales</taxon>
        <taxon>Desulfovibrionaceae</taxon>
        <taxon>Oceanidesulfovibrio</taxon>
    </lineage>
</organism>
<dbReference type="AlphaFoldDB" id="A0A6P1ZFJ4"/>
<dbReference type="GO" id="GO:0016301">
    <property type="term" value="F:kinase activity"/>
    <property type="evidence" value="ECO:0007669"/>
    <property type="project" value="UniProtKB-KW"/>
</dbReference>
<comment type="caution">
    <text evidence="6">The sequence shown here is derived from an EMBL/GenBank/DDBJ whole genome shotgun (WGS) entry which is preliminary data.</text>
</comment>
<dbReference type="SUPFAM" id="SSF53613">
    <property type="entry name" value="Ribokinase-like"/>
    <property type="match status" value="1"/>
</dbReference>
<dbReference type="PANTHER" id="PTHR10584:SF157">
    <property type="entry name" value="SULFOFRUCTOSE KINASE"/>
    <property type="match status" value="1"/>
</dbReference>
<dbReference type="Proteomes" id="UP000434052">
    <property type="component" value="Unassembled WGS sequence"/>
</dbReference>
<dbReference type="PROSITE" id="PS00584">
    <property type="entry name" value="PFKB_KINASES_2"/>
    <property type="match status" value="1"/>
</dbReference>
<dbReference type="GO" id="GO:0005829">
    <property type="term" value="C:cytosol"/>
    <property type="evidence" value="ECO:0007669"/>
    <property type="project" value="TreeGrafter"/>
</dbReference>
<evidence type="ECO:0000256" key="4">
    <source>
        <dbReference type="RuleBase" id="RU003704"/>
    </source>
</evidence>
<evidence type="ECO:0000259" key="5">
    <source>
        <dbReference type="Pfam" id="PF00294"/>
    </source>
</evidence>
<sequence length="297" mass="31086">MARIVCVGLGCMDYMFRVNELPSGGGKFFATHYAAAAGGPAAVAALAVAAMGHEAWFIGRLGNDAGGRFMVDSLTERGVNASCVRLVDGFSTQVSSVVVDSHGERQVVNFSDADIAPDASWLPWDVIGQADVVLADVRWPEGGRAALEYARKKGITTVIDGDMAPYDTTALVSLADYIVFSEGGAELVGGQKDLEANLRATAKATGRWVAITAGEKGCCWMDGDIFKHMPKFEIDCIDTLGAGDTFHGAFAVGLAEGMGIEQALRFSSAAAALKCTVPGGSTGIPTREQVDVFLGHV</sequence>
<dbReference type="PANTHER" id="PTHR10584">
    <property type="entry name" value="SUGAR KINASE"/>
    <property type="match status" value="1"/>
</dbReference>
<dbReference type="GO" id="GO:0006796">
    <property type="term" value="P:phosphate-containing compound metabolic process"/>
    <property type="evidence" value="ECO:0007669"/>
    <property type="project" value="UniProtKB-ARBA"/>
</dbReference>
<keyword evidence="2 4" id="KW-0808">Transferase</keyword>
<dbReference type="RefSeq" id="WP_144306815.1">
    <property type="nucleotide sequence ID" value="NZ_QMIF01000015.1"/>
</dbReference>
<dbReference type="InterPro" id="IPR011611">
    <property type="entry name" value="PfkB_dom"/>
</dbReference>
<dbReference type="OrthoDB" id="9779730at2"/>
<gene>
    <name evidence="6" type="ORF">DQK91_18120</name>
</gene>
<proteinExistence type="inferred from homology"/>
<evidence type="ECO:0000256" key="1">
    <source>
        <dbReference type="ARBA" id="ARBA00010688"/>
    </source>
</evidence>
<protein>
    <submittedName>
        <fullName evidence="6">Ribokinase</fullName>
    </submittedName>
</protein>
<keyword evidence="3 4" id="KW-0418">Kinase</keyword>
<evidence type="ECO:0000256" key="3">
    <source>
        <dbReference type="ARBA" id="ARBA00022777"/>
    </source>
</evidence>
<comment type="similarity">
    <text evidence="1 4">Belongs to the carbohydrate kinase PfkB family.</text>
</comment>